<proteinExistence type="predicted"/>
<evidence type="ECO:0000313" key="4">
    <source>
        <dbReference type="Proteomes" id="UP001597548"/>
    </source>
</evidence>
<name>A0ABW5ZRA8_9FLAO</name>
<evidence type="ECO:0000259" key="2">
    <source>
        <dbReference type="Pfam" id="PF13590"/>
    </source>
</evidence>
<organism evidence="3 4">
    <name type="scientific">Psychroserpens luteus</name>
    <dbReference type="NCBI Taxonomy" id="1434066"/>
    <lineage>
        <taxon>Bacteria</taxon>
        <taxon>Pseudomonadati</taxon>
        <taxon>Bacteroidota</taxon>
        <taxon>Flavobacteriia</taxon>
        <taxon>Flavobacteriales</taxon>
        <taxon>Flavobacteriaceae</taxon>
        <taxon>Psychroserpens</taxon>
    </lineage>
</organism>
<dbReference type="Proteomes" id="UP001597548">
    <property type="component" value="Unassembled WGS sequence"/>
</dbReference>
<keyword evidence="1" id="KW-1133">Transmembrane helix</keyword>
<keyword evidence="4" id="KW-1185">Reference proteome</keyword>
<dbReference type="RefSeq" id="WP_194509568.1">
    <property type="nucleotide sequence ID" value="NZ_JADILU010000008.1"/>
</dbReference>
<feature type="domain" description="DUF4136" evidence="2">
    <location>
        <begin position="42"/>
        <end position="195"/>
    </location>
</feature>
<evidence type="ECO:0000313" key="3">
    <source>
        <dbReference type="EMBL" id="MFD2915538.1"/>
    </source>
</evidence>
<reference evidence="4" key="1">
    <citation type="journal article" date="2019" name="Int. J. Syst. Evol. Microbiol.">
        <title>The Global Catalogue of Microorganisms (GCM) 10K type strain sequencing project: providing services to taxonomists for standard genome sequencing and annotation.</title>
        <authorList>
            <consortium name="The Broad Institute Genomics Platform"/>
            <consortium name="The Broad Institute Genome Sequencing Center for Infectious Disease"/>
            <person name="Wu L."/>
            <person name="Ma J."/>
        </authorList>
    </citation>
    <scope>NUCLEOTIDE SEQUENCE [LARGE SCALE GENOMIC DNA]</scope>
    <source>
        <strain evidence="4">KCTC 32514</strain>
    </source>
</reference>
<comment type="caution">
    <text evidence="3">The sequence shown here is derived from an EMBL/GenBank/DDBJ whole genome shotgun (WGS) entry which is preliminary data.</text>
</comment>
<gene>
    <name evidence="3" type="ORF">ACFS29_07810</name>
</gene>
<accession>A0ABW5ZRA8</accession>
<feature type="transmembrane region" description="Helical" evidence="1">
    <location>
        <begin position="21"/>
        <end position="44"/>
    </location>
</feature>
<dbReference type="Pfam" id="PF13590">
    <property type="entry name" value="DUF4136"/>
    <property type="match status" value="1"/>
</dbReference>
<dbReference type="EMBL" id="JBHUOS010000007">
    <property type="protein sequence ID" value="MFD2915538.1"/>
    <property type="molecule type" value="Genomic_DNA"/>
</dbReference>
<evidence type="ECO:0000256" key="1">
    <source>
        <dbReference type="SAM" id="Phobius"/>
    </source>
</evidence>
<protein>
    <submittedName>
        <fullName evidence="3">DUF4136 domain-containing protein</fullName>
    </submittedName>
</protein>
<sequence length="199" mass="22842">MKHLRNVHEHLKNISDVSKRILKLLPILIVTLAITSCSSVQVAADYDKEANFANYKTFAFFKTGIDKAEISDLDKRRILRAVEAELLAKGFTKSENPDLLVSIFTKSRERVNIYNNGYGSYGYGWGWNPWYWNNYNNTSVTTRTEGTLYVDLIDANKKELIWQGMGTGLLSSRSVEKKEAKINEFVSKIMKKYPPVFEE</sequence>
<keyword evidence="1" id="KW-0472">Membrane</keyword>
<dbReference type="Gene3D" id="3.30.160.670">
    <property type="match status" value="1"/>
</dbReference>
<dbReference type="InterPro" id="IPR025411">
    <property type="entry name" value="DUF4136"/>
</dbReference>
<keyword evidence="1" id="KW-0812">Transmembrane</keyword>